<keyword evidence="3" id="KW-1185">Reference proteome</keyword>
<proteinExistence type="predicted"/>
<organism evidence="2 3">
    <name type="scientific">Limnobacter litoralis</name>
    <dbReference type="NCBI Taxonomy" id="481366"/>
    <lineage>
        <taxon>Bacteria</taxon>
        <taxon>Pseudomonadati</taxon>
        <taxon>Pseudomonadota</taxon>
        <taxon>Betaproteobacteria</taxon>
        <taxon>Burkholderiales</taxon>
        <taxon>Burkholderiaceae</taxon>
        <taxon>Limnobacter</taxon>
    </lineage>
</organism>
<accession>A0ABQ5YV15</accession>
<sequence>MKHRTNPPNVTFKRNALAMAVRQAIPWLVGGGISLAALGTAQASNAEINAAFVANQLVRQFTLKNTVSQVNLGLQSRVNNTTGTPIAPPMGATISGYLPGDMGTVPSSISLPQRDGAGRPLGYCAWDNSSGTSSSSYLAGLGAGTPVLYAVVSAGLNGTMETSCAYILSQAGSGGPVASGDDYVEFRTPYNVASAEFKASVPNYAALTAVTNPDVGEVRLVRDTNRLYAYHQTGASSYAWQPVSLFSDDSTANGPNAVKYLDGKVSVADFAAASATLSGALAGTTASFTGDVSANTFTGNASGLTDLNASHINSGVLASAFGGTGVDGSSAAPGTLLIGNGSGFSLGTLTAGSGVAVLNSAGGITISNTGVLSLAGTADQVIVSGTTGDITLSLPQSIATTSTPTFAGMVLNGTLNASSASFSGNVNLGSVSQGGVPALLGFEYAGDTGSLAFDNQINFAIGTGALAGAKRGGNFAIGREVLGQLAQDATPSNGSVNFGIGYRALYSNTTGSKNVAVGNSALLSNTTGDYNLAIGPSALYYNTSGNNNIAIGTKALYANISGTKSVAIGRRSLFANTTGQQNTAVGYYALNSNTTAYYNVAIGSSALQANTTGEHNTAVGDSSMFSNSTGYWNTAVGRSAMHDLTTGYWNSSLGEGSLTNGTSAFKNTAIGVRSLQFLIDGDDNSALGLYSGKSLTTGAYNTFIGARADVAVDALSYATAVGAYSAVSTSNTVVLGRTTDTTVIGATGIASSGILQNKILQVTGDAGISGSLIIGGTLNATGFSGDGSGLTHLNGSNVSSGTVGVAYGGTGVDGSAAGNGQLLIGNGSGYTLANIAGTTNQINVTNGAGSITLSLPQDIAPVSTPTFAGLGLNGTLNGIDANFSGVLSAKRLVLGDSDGPVTFPNIVIGAGAMTQPASGEGANVAIGTAALASNTSGEHNIAMGYQALTANSTGMDNAAIGFYAMAANTTGQNNTAIGWRSLSSNLDGSDNTAIGNDSLTVATSAYANTSVGSHSLSNTTTGGYNVALGQYSLYYNTTGYNNVAQGPDSLYYNTSGSWNVASGSAALYYNSTGHDNVGLGWYSLGSNTTGYYNAAVGSGSMDRTTTGYYNAGVGGFVLFSNTTGHNNSGVGYDANVASGDLFYATAIGSESVVSTSNTVVLGRSTDTTVIGDTAAIPSAYRLQVHGGLTTDRVGFFNSNVAVGNGSLAVNTGSSNVAVGDNALAGNASGQMLIAIGSGAMSGSSSSESIGIGIDALSASSGSYNVALGNLSLGALSTGSANTALGHYALNALSSGGTNIGIGHRSGNDLTSGSRNIFIGELSGTGAASGDSNLAIGNSSLVANGLSHATVIGNDASVTTSNTVVLGRVGDNTVIGATGTASTGDLAGKALQVTGGLGVRGNVALNLNPGEYTQLRDLRVFTSTDNALWDHMQVIVHARTTNVNVGGAEDGLVFSVGQGNSGSVGDQTYNKVLTLFPDQSATFEGRVNAQSLYVAGEQVVPVNKANIDNALTFASDTGGASTPESNLALGQSALAGAKRAGNIALGAGVMNNLTASGTETDGTLNTGVGYNALYSNSTGSNNTAVGAYALNANTTGYSNTALGTKTLTKNTTGYANVAVGHYALLNNTSGYYNVGVGQNALINNSTGYSNVAVGFNALNENTSGSNNVAIGLNSLLHNQTGESNTALGLNALLTNVSGYGNTATGTNTLQSNTSGFYNVAIGKNAMQNNATGYSTVAIGVNALQANQGGYENVAIGLNAIQLNSSGYANSALGINSLQANSSGYYNTAIGKNAMQNNQTGNQNVAIGNNALHDNVAAVYDTAIGVSALQQTTGGFNSALGAYAMFSNTTGENNVAVGTQALYSNTTGYHNTAVGDLALYTNTGGYYNTAVGRYALYSAQNGWWNTGLGEGALGNLTAGYDNNGVGVRSLYGTTSGIGNNALGVNAGATNVGGNFNVLVGDYSDVGSASLSHAAAFGAFARVSSSNTVVIGALSTNKTDGAADDQVVIGDVVRDDSYASTKLYVNGTTKINGALYATSVTQTSDRRLKTNIQSQDTDFVLERLAHLSTYTYDYINHPGLGRKIGVIAQEVKPYFPEAVVTSRNGFYSVDYNALGAMAAVGVGRLNVKYNQLNTELQKQDGRINTLQIQVDAQDTRIGDLEQWKTGTVRRLDDMQTAIETNVADIAAHALKIADNTGRITRLEQVTTALDKQVVQNAQGLAEVKGVWNDTFEKQDDGQTLALKLPNLKVSNFSAQQVKANALYTQRLDAEVGKIKALQVDDLYARNASALTVHAEELNTGSTDTYAGVGNPAFLFAAKADGHYTVNTSSPDGSYATATVIVYGGVAKVVPVAQQGIELFAVGNQIKANAAGKAIKASWLKMG</sequence>
<dbReference type="Pfam" id="PF13884">
    <property type="entry name" value="Peptidase_S74"/>
    <property type="match status" value="1"/>
</dbReference>
<dbReference type="Gene3D" id="1.20.5.340">
    <property type="match status" value="1"/>
</dbReference>
<comment type="caution">
    <text evidence="2">The sequence shown here is derived from an EMBL/GenBank/DDBJ whole genome shotgun (WGS) entry which is preliminary data.</text>
</comment>
<name>A0ABQ5YV15_9BURK</name>
<gene>
    <name evidence="2" type="ORF">GCM10007875_23980</name>
</gene>
<dbReference type="PROSITE" id="PS51688">
    <property type="entry name" value="ICA"/>
    <property type="match status" value="1"/>
</dbReference>
<evidence type="ECO:0000313" key="2">
    <source>
        <dbReference type="EMBL" id="GLR27307.1"/>
    </source>
</evidence>
<dbReference type="EMBL" id="BSOJ01000030">
    <property type="protein sequence ID" value="GLR27307.1"/>
    <property type="molecule type" value="Genomic_DNA"/>
</dbReference>
<dbReference type="InterPro" id="IPR030392">
    <property type="entry name" value="S74_ICA"/>
</dbReference>
<evidence type="ECO:0000313" key="3">
    <source>
        <dbReference type="Proteomes" id="UP001156664"/>
    </source>
</evidence>
<dbReference type="InterPro" id="IPR011049">
    <property type="entry name" value="Serralysin-like_metalloprot_C"/>
</dbReference>
<reference evidence="3" key="1">
    <citation type="journal article" date="2019" name="Int. J. Syst. Evol. Microbiol.">
        <title>The Global Catalogue of Microorganisms (GCM) 10K type strain sequencing project: providing services to taxonomists for standard genome sequencing and annotation.</title>
        <authorList>
            <consortium name="The Broad Institute Genomics Platform"/>
            <consortium name="The Broad Institute Genome Sequencing Center for Infectious Disease"/>
            <person name="Wu L."/>
            <person name="Ma J."/>
        </authorList>
    </citation>
    <scope>NUCLEOTIDE SEQUENCE [LARGE SCALE GENOMIC DNA]</scope>
    <source>
        <strain evidence="3">NBRC 105857</strain>
    </source>
</reference>
<dbReference type="Gene3D" id="2.150.10.10">
    <property type="entry name" value="Serralysin-like metalloprotease, C-terminal"/>
    <property type="match status" value="6"/>
</dbReference>
<dbReference type="RefSeq" id="WP_284282057.1">
    <property type="nucleotide sequence ID" value="NZ_BSOJ01000030.1"/>
</dbReference>
<protein>
    <recommendedName>
        <fullName evidence="1">Peptidase S74 domain-containing protein</fullName>
    </recommendedName>
</protein>
<evidence type="ECO:0000259" key="1">
    <source>
        <dbReference type="PROSITE" id="PS51688"/>
    </source>
</evidence>
<feature type="domain" description="Peptidase S74" evidence="1">
    <location>
        <begin position="2041"/>
        <end position="2133"/>
    </location>
</feature>
<dbReference type="Proteomes" id="UP001156664">
    <property type="component" value="Unassembled WGS sequence"/>
</dbReference>